<name>A0A175YFJ7_DAUCS</name>
<reference evidence="1" key="2">
    <citation type="submission" date="2022-03" db="EMBL/GenBank/DDBJ databases">
        <title>Draft title - Genomic analysis of global carrot germplasm unveils the trajectory of domestication and the origin of high carotenoid orange carrot.</title>
        <authorList>
            <person name="Iorizzo M."/>
            <person name="Ellison S."/>
            <person name="Senalik D."/>
            <person name="Macko-Podgorni A."/>
            <person name="Grzebelus D."/>
            <person name="Bostan H."/>
            <person name="Rolling W."/>
            <person name="Curaba J."/>
            <person name="Simon P."/>
        </authorList>
    </citation>
    <scope>NUCLEOTIDE SEQUENCE</scope>
    <source>
        <tissue evidence="1">Leaf</tissue>
    </source>
</reference>
<evidence type="ECO:0000313" key="2">
    <source>
        <dbReference type="Proteomes" id="UP000077755"/>
    </source>
</evidence>
<dbReference type="EMBL" id="CP093351">
    <property type="protein sequence ID" value="WOH14960.1"/>
    <property type="molecule type" value="Genomic_DNA"/>
</dbReference>
<dbReference type="Proteomes" id="UP000077755">
    <property type="component" value="Chromosome 9"/>
</dbReference>
<evidence type="ECO:0000313" key="1">
    <source>
        <dbReference type="EMBL" id="WOH14960.1"/>
    </source>
</evidence>
<reference evidence="1" key="1">
    <citation type="journal article" date="2016" name="Nat. Genet.">
        <title>A high-quality carrot genome assembly provides new insights into carotenoid accumulation and asterid genome evolution.</title>
        <authorList>
            <person name="Iorizzo M."/>
            <person name="Ellison S."/>
            <person name="Senalik D."/>
            <person name="Zeng P."/>
            <person name="Satapoomin P."/>
            <person name="Huang J."/>
            <person name="Bowman M."/>
            <person name="Iovene M."/>
            <person name="Sanseverino W."/>
            <person name="Cavagnaro P."/>
            <person name="Yildiz M."/>
            <person name="Macko-Podgorni A."/>
            <person name="Moranska E."/>
            <person name="Grzebelus E."/>
            <person name="Grzebelus D."/>
            <person name="Ashrafi H."/>
            <person name="Zheng Z."/>
            <person name="Cheng S."/>
            <person name="Spooner D."/>
            <person name="Van Deynze A."/>
            <person name="Simon P."/>
        </authorList>
    </citation>
    <scope>NUCLEOTIDE SEQUENCE</scope>
    <source>
        <tissue evidence="1">Leaf</tissue>
    </source>
</reference>
<sequence>MRKSIKSAAPLILIDIDILPKICSLLQEDGFLDLFFLIQVWFPFQTPETVNKILNNLDWSRVHEVVEPFKNLECRVFNKFVDHCVKIGVKGGLYYYACWKLIRGKNPTHHLQVLRVISNDDNLSFLAYYVFQSLYDPSTLKHNSILLHQKLSTDSDFRSDFINNCTTLNGRYRKYNRTFGRPDFFPKMVSVHYTFQV</sequence>
<gene>
    <name evidence="1" type="ORF">DCAR_0934490</name>
</gene>
<protein>
    <submittedName>
        <fullName evidence="1">Uncharacterized protein</fullName>
    </submittedName>
</protein>
<keyword evidence="2" id="KW-1185">Reference proteome</keyword>
<dbReference type="AlphaFoldDB" id="A0A175YFJ7"/>
<proteinExistence type="predicted"/>
<accession>A0A175YFJ7</accession>
<organism evidence="1 2">
    <name type="scientific">Daucus carota subsp. sativus</name>
    <name type="common">Carrot</name>
    <dbReference type="NCBI Taxonomy" id="79200"/>
    <lineage>
        <taxon>Eukaryota</taxon>
        <taxon>Viridiplantae</taxon>
        <taxon>Streptophyta</taxon>
        <taxon>Embryophyta</taxon>
        <taxon>Tracheophyta</taxon>
        <taxon>Spermatophyta</taxon>
        <taxon>Magnoliopsida</taxon>
        <taxon>eudicotyledons</taxon>
        <taxon>Gunneridae</taxon>
        <taxon>Pentapetalae</taxon>
        <taxon>asterids</taxon>
        <taxon>campanulids</taxon>
        <taxon>Apiales</taxon>
        <taxon>Apiaceae</taxon>
        <taxon>Apioideae</taxon>
        <taxon>Scandiceae</taxon>
        <taxon>Daucinae</taxon>
        <taxon>Daucus</taxon>
        <taxon>Daucus sect. Daucus</taxon>
    </lineage>
</organism>
<dbReference type="Gramene" id="KZM82273">
    <property type="protein sequence ID" value="KZM82273"/>
    <property type="gene ID" value="DCAR_029843"/>
</dbReference>